<evidence type="ECO:0000313" key="1">
    <source>
        <dbReference type="EMBL" id="XCM83488.1"/>
    </source>
</evidence>
<dbReference type="RefSeq" id="WP_354644424.1">
    <property type="nucleotide sequence ID" value="NZ_CP159872.1"/>
</dbReference>
<dbReference type="EMBL" id="CP159872">
    <property type="protein sequence ID" value="XCM83488.1"/>
    <property type="molecule type" value="Genomic_DNA"/>
</dbReference>
<organism evidence="1">
    <name type="scientific">Kitasatospora camelliae</name>
    <dbReference type="NCBI Taxonomy" id="3156397"/>
    <lineage>
        <taxon>Bacteria</taxon>
        <taxon>Bacillati</taxon>
        <taxon>Actinomycetota</taxon>
        <taxon>Actinomycetes</taxon>
        <taxon>Kitasatosporales</taxon>
        <taxon>Streptomycetaceae</taxon>
        <taxon>Kitasatospora</taxon>
    </lineage>
</organism>
<sequence length="278" mass="30081">MLTDGECDDLLIPGEGPLFPTLWPAYLTRMWGLEGPDGRRLAAWFGTDATAAEAAWDGYLWGASEFRLPLDGGHTLRVSSLEIPTEWGTEVTLHHPDWSPRLLNLATFDRYLAQRLGTPERQSGPGLSWTELTHLARTPDRAAPGVHDPRARLLLLLPALGDADTPADAPEVIGTALAAAGVPTPDATDAARFLLERPIWPAARWTPPAVPEPRRRLPWHRLPWSRPAAGRSVPGLVRCDAAASPRAAADLTAHLAPRQVERLARALGSLPPAAPVES</sequence>
<reference evidence="1" key="1">
    <citation type="submission" date="2024-06" db="EMBL/GenBank/DDBJ databases">
        <title>The genome sequences of Kitasatospora sp. strain HUAS MG31.</title>
        <authorList>
            <person name="Mo P."/>
        </authorList>
    </citation>
    <scope>NUCLEOTIDE SEQUENCE</scope>
    <source>
        <strain evidence="1">HUAS MG31</strain>
    </source>
</reference>
<protein>
    <submittedName>
        <fullName evidence="1">Uncharacterized protein</fullName>
    </submittedName>
</protein>
<accession>A0AAU8K5X2</accession>
<name>A0AAU8K5X2_9ACTN</name>
<gene>
    <name evidence="1" type="ORF">ABWK59_33475</name>
</gene>
<dbReference type="KEGG" id="kcm:ABWK59_33475"/>
<dbReference type="AlphaFoldDB" id="A0AAU8K5X2"/>
<proteinExistence type="predicted"/>